<organism evidence="1 2">
    <name type="scientific">Henosepilachna vigintioctopunctata</name>
    <dbReference type="NCBI Taxonomy" id="420089"/>
    <lineage>
        <taxon>Eukaryota</taxon>
        <taxon>Metazoa</taxon>
        <taxon>Ecdysozoa</taxon>
        <taxon>Arthropoda</taxon>
        <taxon>Hexapoda</taxon>
        <taxon>Insecta</taxon>
        <taxon>Pterygota</taxon>
        <taxon>Neoptera</taxon>
        <taxon>Endopterygota</taxon>
        <taxon>Coleoptera</taxon>
        <taxon>Polyphaga</taxon>
        <taxon>Cucujiformia</taxon>
        <taxon>Coccinelloidea</taxon>
        <taxon>Coccinellidae</taxon>
        <taxon>Epilachninae</taxon>
        <taxon>Epilachnini</taxon>
        <taxon>Henosepilachna</taxon>
    </lineage>
</organism>
<dbReference type="Proteomes" id="UP001431783">
    <property type="component" value="Unassembled WGS sequence"/>
</dbReference>
<reference evidence="1 2" key="1">
    <citation type="submission" date="2023-03" db="EMBL/GenBank/DDBJ databases">
        <title>Genome insight into feeding habits of ladybird beetles.</title>
        <authorList>
            <person name="Li H.-S."/>
            <person name="Huang Y.-H."/>
            <person name="Pang H."/>
        </authorList>
    </citation>
    <scope>NUCLEOTIDE SEQUENCE [LARGE SCALE GENOMIC DNA]</scope>
    <source>
        <strain evidence="1">SYSU_2023b</strain>
        <tissue evidence="1">Whole body</tissue>
    </source>
</reference>
<dbReference type="AlphaFoldDB" id="A0AAW1TZT5"/>
<comment type="caution">
    <text evidence="1">The sequence shown here is derived from an EMBL/GenBank/DDBJ whole genome shotgun (WGS) entry which is preliminary data.</text>
</comment>
<gene>
    <name evidence="1" type="ORF">WA026_002068</name>
</gene>
<keyword evidence="2" id="KW-1185">Reference proteome</keyword>
<protein>
    <submittedName>
        <fullName evidence="1">Uncharacterized protein</fullName>
    </submittedName>
</protein>
<evidence type="ECO:0000313" key="2">
    <source>
        <dbReference type="Proteomes" id="UP001431783"/>
    </source>
</evidence>
<evidence type="ECO:0000313" key="1">
    <source>
        <dbReference type="EMBL" id="KAK9873711.1"/>
    </source>
</evidence>
<sequence length="106" mass="12546">MIPTNDFAYCRVFSSSTKMGQTEIGRRYNGMVTPSRALIYANQVDFRKKEKGFRHLHIRPSSLLCTSSPEEIYSNNVQQQSYTWKFHRPRPKSVRYFNNFLKLFEA</sequence>
<name>A0AAW1TZT5_9CUCU</name>
<accession>A0AAW1TZT5</accession>
<dbReference type="EMBL" id="JARQZJ010000031">
    <property type="protein sequence ID" value="KAK9873711.1"/>
    <property type="molecule type" value="Genomic_DNA"/>
</dbReference>
<proteinExistence type="predicted"/>